<proteinExistence type="predicted"/>
<dbReference type="SUPFAM" id="SSF51735">
    <property type="entry name" value="NAD(P)-binding Rossmann-fold domains"/>
    <property type="match status" value="1"/>
</dbReference>
<name>A0A8H6SP61_MYCCL</name>
<sequence>MSTSFSNMNVLAVGASRNIGYLTSIRLLEKGATVTFLLRSPSAFDKDETIQRHVRSGKARLVKGDALKEEDARRAWESAGTVDTLLFTVGGIPGFNITKGFIQDPPNLVTACLLNVLCTMPAYSSQPKIIILSSIGLSPVAHKALPLPMRMLYSTIVQPHKDKLAMERVLAHGAGWTWGLDGATEPEALFIGENWRERPGVPAAGSYTNVLVVRAALLTDGKSLADEQEPKGKSAYRYSEEELKFYTISRADVAHFIVKSLERWDEVKGKRINVGY</sequence>
<dbReference type="InterPro" id="IPR036291">
    <property type="entry name" value="NAD(P)-bd_dom_sf"/>
</dbReference>
<evidence type="ECO:0000313" key="1">
    <source>
        <dbReference type="EMBL" id="KAF7302618.1"/>
    </source>
</evidence>
<dbReference type="Gene3D" id="3.40.50.720">
    <property type="entry name" value="NAD(P)-binding Rossmann-like Domain"/>
    <property type="match status" value="1"/>
</dbReference>
<organism evidence="1 2">
    <name type="scientific">Mycena chlorophos</name>
    <name type="common">Agaric fungus</name>
    <name type="synonym">Agaricus chlorophos</name>
    <dbReference type="NCBI Taxonomy" id="658473"/>
    <lineage>
        <taxon>Eukaryota</taxon>
        <taxon>Fungi</taxon>
        <taxon>Dikarya</taxon>
        <taxon>Basidiomycota</taxon>
        <taxon>Agaricomycotina</taxon>
        <taxon>Agaricomycetes</taxon>
        <taxon>Agaricomycetidae</taxon>
        <taxon>Agaricales</taxon>
        <taxon>Marasmiineae</taxon>
        <taxon>Mycenaceae</taxon>
        <taxon>Mycena</taxon>
    </lineage>
</organism>
<reference evidence="1" key="1">
    <citation type="submission" date="2020-05" db="EMBL/GenBank/DDBJ databases">
        <title>Mycena genomes resolve the evolution of fungal bioluminescence.</title>
        <authorList>
            <person name="Tsai I.J."/>
        </authorList>
    </citation>
    <scope>NUCLEOTIDE SEQUENCE</scope>
    <source>
        <strain evidence="1">110903Hualien_Pintung</strain>
    </source>
</reference>
<evidence type="ECO:0000313" key="2">
    <source>
        <dbReference type="Proteomes" id="UP000613580"/>
    </source>
</evidence>
<dbReference type="EMBL" id="JACAZE010000012">
    <property type="protein sequence ID" value="KAF7302618.1"/>
    <property type="molecule type" value="Genomic_DNA"/>
</dbReference>
<protein>
    <recommendedName>
        <fullName evidence="3">NAD(P)-binding domain-containing protein</fullName>
    </recommendedName>
</protein>
<evidence type="ECO:0008006" key="3">
    <source>
        <dbReference type="Google" id="ProtNLM"/>
    </source>
</evidence>
<dbReference type="PANTHER" id="PTHR15020:SF50">
    <property type="entry name" value="UPF0659 PROTEIN YMR090W"/>
    <property type="match status" value="1"/>
</dbReference>
<dbReference type="OrthoDB" id="63935at2759"/>
<comment type="caution">
    <text evidence="1">The sequence shown here is derived from an EMBL/GenBank/DDBJ whole genome shotgun (WGS) entry which is preliminary data.</text>
</comment>
<gene>
    <name evidence="1" type="ORF">HMN09_00896300</name>
</gene>
<keyword evidence="2" id="KW-1185">Reference proteome</keyword>
<dbReference type="AlphaFoldDB" id="A0A8H6SP61"/>
<dbReference type="Proteomes" id="UP000613580">
    <property type="component" value="Unassembled WGS sequence"/>
</dbReference>
<accession>A0A8H6SP61</accession>
<dbReference type="PANTHER" id="PTHR15020">
    <property type="entry name" value="FLAVIN REDUCTASE-RELATED"/>
    <property type="match status" value="1"/>
</dbReference>